<accession>A0A2P8DDD6</accession>
<protein>
    <submittedName>
        <fullName evidence="1">Uncharacterized protein</fullName>
    </submittedName>
</protein>
<name>A0A2P8DDD6_9BACT</name>
<dbReference type="Proteomes" id="UP000240572">
    <property type="component" value="Unassembled WGS sequence"/>
</dbReference>
<organism evidence="1 2">
    <name type="scientific">Taibaiella chishuiensis</name>
    <dbReference type="NCBI Taxonomy" id="1434707"/>
    <lineage>
        <taxon>Bacteria</taxon>
        <taxon>Pseudomonadati</taxon>
        <taxon>Bacteroidota</taxon>
        <taxon>Chitinophagia</taxon>
        <taxon>Chitinophagales</taxon>
        <taxon>Chitinophagaceae</taxon>
        <taxon>Taibaiella</taxon>
    </lineage>
</organism>
<comment type="caution">
    <text evidence="1">The sequence shown here is derived from an EMBL/GenBank/DDBJ whole genome shotgun (WGS) entry which is preliminary data.</text>
</comment>
<evidence type="ECO:0000313" key="2">
    <source>
        <dbReference type="Proteomes" id="UP000240572"/>
    </source>
</evidence>
<proteinExistence type="predicted"/>
<gene>
    <name evidence="1" type="ORF">B0I18_1011388</name>
</gene>
<dbReference type="RefSeq" id="WP_106521886.1">
    <property type="nucleotide sequence ID" value="NZ_PYGD01000001.1"/>
</dbReference>
<keyword evidence="2" id="KW-1185">Reference proteome</keyword>
<sequence length="70" mass="7238">MKKGKLALDKKLFLSKGIISSLTVQEKVVGGAATDWTVSACSTPQVACATAGYTCGPECGGTWTTRTPIC</sequence>
<dbReference type="EMBL" id="PYGD01000001">
    <property type="protein sequence ID" value="PSK95222.1"/>
    <property type="molecule type" value="Genomic_DNA"/>
</dbReference>
<reference evidence="1 2" key="1">
    <citation type="submission" date="2018-03" db="EMBL/GenBank/DDBJ databases">
        <title>Genomic Encyclopedia of Type Strains, Phase III (KMG-III): the genomes of soil and plant-associated and newly described type strains.</title>
        <authorList>
            <person name="Whitman W."/>
        </authorList>
    </citation>
    <scope>NUCLEOTIDE SEQUENCE [LARGE SCALE GENOMIC DNA]</scope>
    <source>
        <strain evidence="1 2">CGMCC 1.12700</strain>
    </source>
</reference>
<dbReference type="AlphaFoldDB" id="A0A2P8DDD6"/>
<evidence type="ECO:0000313" key="1">
    <source>
        <dbReference type="EMBL" id="PSK95222.1"/>
    </source>
</evidence>